<dbReference type="Pfam" id="PF00535">
    <property type="entry name" value="Glycos_transf_2"/>
    <property type="match status" value="1"/>
</dbReference>
<keyword evidence="3" id="KW-1133">Transmembrane helix</keyword>
<dbReference type="PANTHER" id="PTHR48090:SF7">
    <property type="entry name" value="RFBJ PROTEIN"/>
    <property type="match status" value="1"/>
</dbReference>
<evidence type="ECO:0000259" key="4">
    <source>
        <dbReference type="Pfam" id="PF00535"/>
    </source>
</evidence>
<evidence type="ECO:0000256" key="2">
    <source>
        <dbReference type="SAM" id="MobiDB-lite"/>
    </source>
</evidence>
<dbReference type="KEGG" id="afs:AFR_01585"/>
<feature type="transmembrane region" description="Helical" evidence="3">
    <location>
        <begin position="234"/>
        <end position="254"/>
    </location>
</feature>
<dbReference type="EMBL" id="CP006272">
    <property type="protein sequence ID" value="AGZ38606.1"/>
    <property type="molecule type" value="Genomic_DNA"/>
</dbReference>
<evidence type="ECO:0000313" key="7">
    <source>
        <dbReference type="Proteomes" id="UP000017746"/>
    </source>
</evidence>
<dbReference type="Pfam" id="PF26629">
    <property type="entry name" value="GT2_TM_C"/>
    <property type="match status" value="1"/>
</dbReference>
<dbReference type="InterPro" id="IPR029044">
    <property type="entry name" value="Nucleotide-diphossugar_trans"/>
</dbReference>
<gene>
    <name evidence="6" type="ORF">AFR_01585</name>
</gene>
<feature type="domain" description="Low-salt glycan biosynthesis hexosyltransferase Agl6 C-terminal transmembrane region" evidence="5">
    <location>
        <begin position="289"/>
        <end position="379"/>
    </location>
</feature>
<proteinExistence type="inferred from homology"/>
<feature type="transmembrane region" description="Helical" evidence="3">
    <location>
        <begin position="269"/>
        <end position="293"/>
    </location>
</feature>
<dbReference type="SUPFAM" id="SSF53448">
    <property type="entry name" value="Nucleotide-diphospho-sugar transferases"/>
    <property type="match status" value="1"/>
</dbReference>
<dbReference type="PANTHER" id="PTHR48090">
    <property type="entry name" value="UNDECAPRENYL-PHOSPHATE 4-DEOXY-4-FORMAMIDO-L-ARABINOSE TRANSFERASE-RELATED"/>
    <property type="match status" value="1"/>
</dbReference>
<keyword evidence="3" id="KW-0812">Transmembrane</keyword>
<dbReference type="InterPro" id="IPR058718">
    <property type="entry name" value="Agl6_TM_C"/>
</dbReference>
<dbReference type="Proteomes" id="UP000017746">
    <property type="component" value="Chromosome"/>
</dbReference>
<dbReference type="eggNOG" id="COG0463">
    <property type="taxonomic scope" value="Bacteria"/>
</dbReference>
<reference evidence="6 7" key="1">
    <citation type="journal article" date="2014" name="J. Biotechnol.">
        <title>Complete genome sequence of the actinobacterium Actinoplanes friuliensis HAG 010964, producer of the lipopeptide antibiotic friulimycin.</title>
        <authorList>
            <person name="Ruckert C."/>
            <person name="Szczepanowski R."/>
            <person name="Albersmeier A."/>
            <person name="Goesmann A."/>
            <person name="Fischer N."/>
            <person name="Steinkamper A."/>
            <person name="Puhler A."/>
            <person name="Biener R."/>
            <person name="Schwartz D."/>
            <person name="Kalinowski J."/>
        </authorList>
    </citation>
    <scope>NUCLEOTIDE SEQUENCE [LARGE SCALE GENOMIC DNA]</scope>
    <source>
        <strain evidence="6 7">DSM 7358</strain>
    </source>
</reference>
<feature type="transmembrane region" description="Helical" evidence="3">
    <location>
        <begin position="314"/>
        <end position="336"/>
    </location>
</feature>
<evidence type="ECO:0000256" key="1">
    <source>
        <dbReference type="ARBA" id="ARBA00006739"/>
    </source>
</evidence>
<dbReference type="GO" id="GO:0016740">
    <property type="term" value="F:transferase activity"/>
    <property type="evidence" value="ECO:0007669"/>
    <property type="project" value="UniProtKB-KW"/>
</dbReference>
<feature type="domain" description="Glycosyltransferase 2-like" evidence="4">
    <location>
        <begin position="8"/>
        <end position="168"/>
    </location>
</feature>
<feature type="transmembrane region" description="Helical" evidence="3">
    <location>
        <begin position="356"/>
        <end position="381"/>
    </location>
</feature>
<dbReference type="PATRIC" id="fig|1246995.3.peg.318"/>
<evidence type="ECO:0000259" key="5">
    <source>
        <dbReference type="Pfam" id="PF26629"/>
    </source>
</evidence>
<dbReference type="AlphaFoldDB" id="U5VSK4"/>
<keyword evidence="3" id="KW-0472">Membrane</keyword>
<dbReference type="STRING" id="1246995.AFR_01585"/>
<dbReference type="InterPro" id="IPR050256">
    <property type="entry name" value="Glycosyltransferase_2"/>
</dbReference>
<dbReference type="OrthoDB" id="9797819at2"/>
<dbReference type="Gene3D" id="3.90.550.10">
    <property type="entry name" value="Spore Coat Polysaccharide Biosynthesis Protein SpsA, Chain A"/>
    <property type="match status" value="1"/>
</dbReference>
<comment type="similarity">
    <text evidence="1">Belongs to the glycosyltransferase 2 family.</text>
</comment>
<dbReference type="HOGENOM" id="CLU_033536_4_0_11"/>
<protein>
    <submittedName>
        <fullName evidence="6">Glycosyltransferase</fullName>
    </submittedName>
</protein>
<dbReference type="InterPro" id="IPR001173">
    <property type="entry name" value="Glyco_trans_2-like"/>
</dbReference>
<dbReference type="CDD" id="cd04179">
    <property type="entry name" value="DPM_DPG-synthase_like"/>
    <property type="match status" value="1"/>
</dbReference>
<evidence type="ECO:0000256" key="3">
    <source>
        <dbReference type="SAM" id="Phobius"/>
    </source>
</evidence>
<sequence>MSSDVEVTVLLPCLNEAETLETCVRKALRSLAELGVQGEVLVSDNGSTDGSQEIAVRSGARVVHAPRKGYGAALITGIAEARGRYVIMADADDSYDLSHLGPFIDKLREGHDVVMGNRFRGGISPGAMPFLHRYLGNPVLSWLGRALFGLKGIGDFHCGIRGFDRDRIRDLDLRMPGMEFASELVVRASLNGYDMTEVPTTLQPDGRSRAPHLRTWRDGWRHLRFLLVFSPRRTLVWPGLIVFLLGLIGTARLATGSRHVAGVEFDVNALVYACLAVLVGAQLMLFGGFAELYGRFEGLVRDDRPSRWARWLTFERCIMIGLSLMALGLTGTIIAVTNWGQAGFGELDPRGTIRLVLPSATAIALGVIGVFSGLFASLLTLRGMRTAPLPKKIVRTVPRQPVGGTRSGTGTHTVPVPESEPIPRS</sequence>
<keyword evidence="6" id="KW-0808">Transferase</keyword>
<organism evidence="6 7">
    <name type="scientific">Actinoplanes friuliensis DSM 7358</name>
    <dbReference type="NCBI Taxonomy" id="1246995"/>
    <lineage>
        <taxon>Bacteria</taxon>
        <taxon>Bacillati</taxon>
        <taxon>Actinomycetota</taxon>
        <taxon>Actinomycetes</taxon>
        <taxon>Micromonosporales</taxon>
        <taxon>Micromonosporaceae</taxon>
        <taxon>Actinoplanes</taxon>
    </lineage>
</organism>
<keyword evidence="7" id="KW-1185">Reference proteome</keyword>
<dbReference type="RefSeq" id="WP_023357549.1">
    <property type="nucleotide sequence ID" value="NC_022657.1"/>
</dbReference>
<name>U5VSK4_9ACTN</name>
<evidence type="ECO:0000313" key="6">
    <source>
        <dbReference type="EMBL" id="AGZ38606.1"/>
    </source>
</evidence>
<accession>U5VSK4</accession>
<feature type="region of interest" description="Disordered" evidence="2">
    <location>
        <begin position="399"/>
        <end position="425"/>
    </location>
</feature>